<dbReference type="CDD" id="cd07153">
    <property type="entry name" value="Fur_like"/>
    <property type="match status" value="1"/>
</dbReference>
<keyword evidence="14" id="KW-1185">Reference proteome</keyword>
<dbReference type="SUPFAM" id="SSF46785">
    <property type="entry name" value="Winged helix' DNA-binding domain"/>
    <property type="match status" value="1"/>
</dbReference>
<dbReference type="GO" id="GO:0008270">
    <property type="term" value="F:zinc ion binding"/>
    <property type="evidence" value="ECO:0007669"/>
    <property type="project" value="TreeGrafter"/>
</dbReference>
<evidence type="ECO:0000256" key="4">
    <source>
        <dbReference type="ARBA" id="ARBA00020910"/>
    </source>
</evidence>
<keyword evidence="5" id="KW-0963">Cytoplasm</keyword>
<evidence type="ECO:0000256" key="1">
    <source>
        <dbReference type="ARBA" id="ARBA00004496"/>
    </source>
</evidence>
<name>A0A370QAW2_9FLAO</name>
<protein>
    <recommendedName>
        <fullName evidence="4">Ferric uptake regulation protein</fullName>
    </recommendedName>
</protein>
<evidence type="ECO:0000256" key="6">
    <source>
        <dbReference type="ARBA" id="ARBA00022491"/>
    </source>
</evidence>
<keyword evidence="7 12" id="KW-0479">Metal-binding</keyword>
<dbReference type="InterPro" id="IPR036388">
    <property type="entry name" value="WH-like_DNA-bd_sf"/>
</dbReference>
<evidence type="ECO:0000256" key="5">
    <source>
        <dbReference type="ARBA" id="ARBA00022490"/>
    </source>
</evidence>
<dbReference type="GO" id="GO:1900376">
    <property type="term" value="P:regulation of secondary metabolite biosynthetic process"/>
    <property type="evidence" value="ECO:0007669"/>
    <property type="project" value="TreeGrafter"/>
</dbReference>
<comment type="subunit">
    <text evidence="3">Homodimer.</text>
</comment>
<evidence type="ECO:0000256" key="3">
    <source>
        <dbReference type="ARBA" id="ARBA00011738"/>
    </source>
</evidence>
<proteinExistence type="inferred from homology"/>
<dbReference type="AlphaFoldDB" id="A0A370QAW2"/>
<gene>
    <name evidence="13" type="ORF">C8D94_103330</name>
</gene>
<keyword evidence="11" id="KW-0804">Transcription</keyword>
<dbReference type="GO" id="GO:0003700">
    <property type="term" value="F:DNA-binding transcription factor activity"/>
    <property type="evidence" value="ECO:0007669"/>
    <property type="project" value="InterPro"/>
</dbReference>
<keyword evidence="9" id="KW-0805">Transcription regulation</keyword>
<feature type="binding site" evidence="12">
    <location>
        <position position="141"/>
    </location>
    <ligand>
        <name>Fe cation</name>
        <dbReference type="ChEBI" id="CHEBI:24875"/>
    </ligand>
</feature>
<dbReference type="Gene3D" id="1.10.10.10">
    <property type="entry name" value="Winged helix-like DNA-binding domain superfamily/Winged helix DNA-binding domain"/>
    <property type="match status" value="1"/>
</dbReference>
<dbReference type="EMBL" id="QRAO01000003">
    <property type="protein sequence ID" value="RDK85503.1"/>
    <property type="molecule type" value="Genomic_DNA"/>
</dbReference>
<keyword evidence="8" id="KW-0862">Zinc</keyword>
<feature type="binding site" evidence="12">
    <location>
        <position position="106"/>
    </location>
    <ligand>
        <name>Fe cation</name>
        <dbReference type="ChEBI" id="CHEBI:24875"/>
    </ligand>
</feature>
<comment type="similarity">
    <text evidence="2">Belongs to the Fur family.</text>
</comment>
<evidence type="ECO:0000256" key="11">
    <source>
        <dbReference type="ARBA" id="ARBA00023163"/>
    </source>
</evidence>
<dbReference type="GO" id="GO:0000976">
    <property type="term" value="F:transcription cis-regulatory region binding"/>
    <property type="evidence" value="ECO:0007669"/>
    <property type="project" value="TreeGrafter"/>
</dbReference>
<accession>A0A370QAW2</accession>
<comment type="caution">
    <text evidence="13">The sequence shown here is derived from an EMBL/GenBank/DDBJ whole genome shotgun (WGS) entry which is preliminary data.</text>
</comment>
<dbReference type="InterPro" id="IPR036390">
    <property type="entry name" value="WH_DNA-bd_sf"/>
</dbReference>
<keyword evidence="10" id="KW-0238">DNA-binding</keyword>
<dbReference type="Gene3D" id="3.30.1490.190">
    <property type="match status" value="1"/>
</dbReference>
<evidence type="ECO:0000313" key="14">
    <source>
        <dbReference type="Proteomes" id="UP000255317"/>
    </source>
</evidence>
<organism evidence="13 14">
    <name type="scientific">Marinirhabdus gelatinilytica</name>
    <dbReference type="NCBI Taxonomy" id="1703343"/>
    <lineage>
        <taxon>Bacteria</taxon>
        <taxon>Pseudomonadati</taxon>
        <taxon>Bacteroidota</taxon>
        <taxon>Flavobacteriia</taxon>
        <taxon>Flavobacteriales</taxon>
        <taxon>Flavobacteriaceae</taxon>
    </lineage>
</organism>
<sequence length="153" mass="18118">MPFGMSASTEKNNQAIVKNVFTGFLEEKGHRKTPERFAILQEIYEQDDHFDIESLYINMKNKNYRVSRATLYNTIELLLECGLVRKHQFGQNQAQYEKSYFDKQHDHLILNNGEVIEFCDPRIQTIKKTIEEVFDVEITKHSLYFYGNRKTTN</sequence>
<comment type="cofactor">
    <cofactor evidence="12">
        <name>Mn(2+)</name>
        <dbReference type="ChEBI" id="CHEBI:29035"/>
    </cofactor>
    <cofactor evidence="12">
        <name>Fe(2+)</name>
        <dbReference type="ChEBI" id="CHEBI:29033"/>
    </cofactor>
    <text evidence="12">Binds 1 Mn(2+) or Fe(2+) ion per subunit.</text>
</comment>
<dbReference type="Proteomes" id="UP000255317">
    <property type="component" value="Unassembled WGS sequence"/>
</dbReference>
<evidence type="ECO:0000256" key="8">
    <source>
        <dbReference type="ARBA" id="ARBA00022833"/>
    </source>
</evidence>
<dbReference type="PANTHER" id="PTHR33202:SF2">
    <property type="entry name" value="FERRIC UPTAKE REGULATION PROTEIN"/>
    <property type="match status" value="1"/>
</dbReference>
<evidence type="ECO:0000256" key="10">
    <source>
        <dbReference type="ARBA" id="ARBA00023125"/>
    </source>
</evidence>
<evidence type="ECO:0000256" key="7">
    <source>
        <dbReference type="ARBA" id="ARBA00022723"/>
    </source>
</evidence>
<comment type="subcellular location">
    <subcellularLocation>
        <location evidence="1">Cytoplasm</location>
    </subcellularLocation>
</comment>
<dbReference type="Pfam" id="PF01475">
    <property type="entry name" value="FUR"/>
    <property type="match status" value="1"/>
</dbReference>
<reference evidence="13 14" key="1">
    <citation type="submission" date="2018-07" db="EMBL/GenBank/DDBJ databases">
        <title>Genomic Encyclopedia of Type Strains, Phase IV (KMG-IV): sequencing the most valuable type-strain genomes for metagenomic binning, comparative biology and taxonomic classification.</title>
        <authorList>
            <person name="Goeker M."/>
        </authorList>
    </citation>
    <scope>NUCLEOTIDE SEQUENCE [LARGE SCALE GENOMIC DNA]</scope>
    <source>
        <strain evidence="13 14">DSM 101478</strain>
    </source>
</reference>
<dbReference type="InterPro" id="IPR002481">
    <property type="entry name" value="FUR"/>
</dbReference>
<evidence type="ECO:0000256" key="2">
    <source>
        <dbReference type="ARBA" id="ARBA00007957"/>
    </source>
</evidence>
<dbReference type="InterPro" id="IPR043135">
    <property type="entry name" value="Fur_C"/>
</dbReference>
<dbReference type="GO" id="GO:0045892">
    <property type="term" value="P:negative regulation of DNA-templated transcription"/>
    <property type="evidence" value="ECO:0007669"/>
    <property type="project" value="TreeGrafter"/>
</dbReference>
<keyword evidence="12" id="KW-0408">Iron</keyword>
<evidence type="ECO:0000256" key="9">
    <source>
        <dbReference type="ARBA" id="ARBA00023015"/>
    </source>
</evidence>
<keyword evidence="6" id="KW-0678">Repressor</keyword>
<dbReference type="PANTHER" id="PTHR33202">
    <property type="entry name" value="ZINC UPTAKE REGULATION PROTEIN"/>
    <property type="match status" value="1"/>
</dbReference>
<dbReference type="GO" id="GO:0005829">
    <property type="term" value="C:cytosol"/>
    <property type="evidence" value="ECO:0007669"/>
    <property type="project" value="TreeGrafter"/>
</dbReference>
<evidence type="ECO:0000256" key="12">
    <source>
        <dbReference type="PIRSR" id="PIRSR602481-2"/>
    </source>
</evidence>
<evidence type="ECO:0000313" key="13">
    <source>
        <dbReference type="EMBL" id="RDK85503.1"/>
    </source>
</evidence>